<evidence type="ECO:0000256" key="4">
    <source>
        <dbReference type="ARBA" id="ARBA00022989"/>
    </source>
</evidence>
<feature type="transmembrane region" description="Helical" evidence="6">
    <location>
        <begin position="184"/>
        <end position="206"/>
    </location>
</feature>
<dbReference type="Gene3D" id="1.10.3720.10">
    <property type="entry name" value="MetI-like"/>
    <property type="match status" value="1"/>
</dbReference>
<organism evidence="8 9">
    <name type="scientific">Deinococcus cellulosilyticus (strain DSM 18568 / NBRC 106333 / KACC 11606 / 5516J-15)</name>
    <dbReference type="NCBI Taxonomy" id="1223518"/>
    <lineage>
        <taxon>Bacteria</taxon>
        <taxon>Thermotogati</taxon>
        <taxon>Deinococcota</taxon>
        <taxon>Deinococci</taxon>
        <taxon>Deinococcales</taxon>
        <taxon>Deinococcaceae</taxon>
        <taxon>Deinococcus</taxon>
    </lineage>
</organism>
<evidence type="ECO:0000313" key="8">
    <source>
        <dbReference type="EMBL" id="GEM46749.1"/>
    </source>
</evidence>
<dbReference type="InterPro" id="IPR035906">
    <property type="entry name" value="MetI-like_sf"/>
</dbReference>
<dbReference type="OrthoDB" id="9801163at2"/>
<gene>
    <name evidence="8" type="ORF">DC3_23840</name>
</gene>
<evidence type="ECO:0000256" key="3">
    <source>
        <dbReference type="ARBA" id="ARBA00022692"/>
    </source>
</evidence>
<dbReference type="EMBL" id="BJXB01000009">
    <property type="protein sequence ID" value="GEM46749.1"/>
    <property type="molecule type" value="Genomic_DNA"/>
</dbReference>
<evidence type="ECO:0000256" key="1">
    <source>
        <dbReference type="ARBA" id="ARBA00004141"/>
    </source>
</evidence>
<dbReference type="GO" id="GO:0005886">
    <property type="term" value="C:plasma membrane"/>
    <property type="evidence" value="ECO:0007669"/>
    <property type="project" value="UniProtKB-SubCell"/>
</dbReference>
<feature type="transmembrane region" description="Helical" evidence="6">
    <location>
        <begin position="54"/>
        <end position="76"/>
    </location>
</feature>
<dbReference type="InterPro" id="IPR051204">
    <property type="entry name" value="ABC_transp_perm/SBD"/>
</dbReference>
<keyword evidence="3 6" id="KW-0812">Transmembrane</keyword>
<name>A0A511N1Q0_DEIC1</name>
<feature type="transmembrane region" description="Helical" evidence="6">
    <location>
        <begin position="122"/>
        <end position="139"/>
    </location>
</feature>
<dbReference type="AlphaFoldDB" id="A0A511N1Q0"/>
<proteinExistence type="inferred from homology"/>
<evidence type="ECO:0000256" key="2">
    <source>
        <dbReference type="ARBA" id="ARBA00022448"/>
    </source>
</evidence>
<keyword evidence="2 6" id="KW-0813">Transport</keyword>
<sequence length="245" mass="25189">MKRVARRSPFTALIWSALLLVALIPGLLPRLLAPLSAGTPPETDRPLWQLTLDHLLLVLLAEGIILLLALPLVVFVTRPHNQSFLRLTETLTGLGQTVPTLAILALAVPALGFGVYPTLLGLILYGLVPVISNGIAGLLSVDEGVLDAATGTGMTGLQKLLRIEFPLAMPVLLAGIRTSTVYNVGTATIGAALGAGGLGSPIINGLSQQNTGLVMVGALCAALLALTLDALIGLIATGDAAPQAR</sequence>
<dbReference type="PROSITE" id="PS50928">
    <property type="entry name" value="ABC_TM1"/>
    <property type="match status" value="1"/>
</dbReference>
<dbReference type="Proteomes" id="UP000321306">
    <property type="component" value="Unassembled WGS sequence"/>
</dbReference>
<feature type="domain" description="ABC transmembrane type-1" evidence="7">
    <location>
        <begin position="51"/>
        <end position="232"/>
    </location>
</feature>
<dbReference type="Pfam" id="PF00528">
    <property type="entry name" value="BPD_transp_1"/>
    <property type="match status" value="1"/>
</dbReference>
<evidence type="ECO:0000256" key="6">
    <source>
        <dbReference type="RuleBase" id="RU363032"/>
    </source>
</evidence>
<evidence type="ECO:0000313" key="9">
    <source>
        <dbReference type="Proteomes" id="UP000321306"/>
    </source>
</evidence>
<dbReference type="CDD" id="cd06261">
    <property type="entry name" value="TM_PBP2"/>
    <property type="match status" value="1"/>
</dbReference>
<keyword evidence="9" id="KW-1185">Reference proteome</keyword>
<dbReference type="SUPFAM" id="SSF161098">
    <property type="entry name" value="MetI-like"/>
    <property type="match status" value="1"/>
</dbReference>
<evidence type="ECO:0000256" key="5">
    <source>
        <dbReference type="ARBA" id="ARBA00023136"/>
    </source>
</evidence>
<dbReference type="RefSeq" id="WP_146884548.1">
    <property type="nucleotide sequence ID" value="NZ_BJXB01000009.1"/>
</dbReference>
<dbReference type="GO" id="GO:0055085">
    <property type="term" value="P:transmembrane transport"/>
    <property type="evidence" value="ECO:0007669"/>
    <property type="project" value="InterPro"/>
</dbReference>
<feature type="transmembrane region" description="Helical" evidence="6">
    <location>
        <begin position="213"/>
        <end position="236"/>
    </location>
</feature>
<dbReference type="InterPro" id="IPR000515">
    <property type="entry name" value="MetI-like"/>
</dbReference>
<comment type="similarity">
    <text evidence="6">Belongs to the binding-protein-dependent transport system permease family.</text>
</comment>
<reference evidence="8 9" key="1">
    <citation type="submission" date="2019-07" db="EMBL/GenBank/DDBJ databases">
        <title>Whole genome shotgun sequence of Deinococcus cellulosilyticus NBRC 106333.</title>
        <authorList>
            <person name="Hosoyama A."/>
            <person name="Uohara A."/>
            <person name="Ohji S."/>
            <person name="Ichikawa N."/>
        </authorList>
    </citation>
    <scope>NUCLEOTIDE SEQUENCE [LARGE SCALE GENOMIC DNA]</scope>
    <source>
        <strain evidence="8 9">NBRC 106333</strain>
    </source>
</reference>
<keyword evidence="4 6" id="KW-1133">Transmembrane helix</keyword>
<feature type="transmembrane region" description="Helical" evidence="6">
    <location>
        <begin position="97"/>
        <end position="116"/>
    </location>
</feature>
<dbReference type="PANTHER" id="PTHR30177">
    <property type="entry name" value="GLYCINE BETAINE/L-PROLINE TRANSPORT SYSTEM PERMEASE PROTEIN PROW"/>
    <property type="match status" value="1"/>
</dbReference>
<keyword evidence="5 6" id="KW-0472">Membrane</keyword>
<evidence type="ECO:0000259" key="7">
    <source>
        <dbReference type="PROSITE" id="PS50928"/>
    </source>
</evidence>
<comment type="subcellular location">
    <subcellularLocation>
        <location evidence="6">Cell membrane</location>
        <topology evidence="6">Multi-pass membrane protein</topology>
    </subcellularLocation>
    <subcellularLocation>
        <location evidence="1">Membrane</location>
        <topology evidence="1">Multi-pass membrane protein</topology>
    </subcellularLocation>
</comment>
<protein>
    <submittedName>
        <fullName evidence="8">Osmoprotectant uptake system permease</fullName>
    </submittedName>
</protein>
<comment type="caution">
    <text evidence="8">The sequence shown here is derived from an EMBL/GenBank/DDBJ whole genome shotgun (WGS) entry which is preliminary data.</text>
</comment>
<accession>A0A511N1Q0</accession>